<feature type="domain" description="Nitrogenase/oxidoreductase component 1" evidence="1">
    <location>
        <begin position="111"/>
        <end position="371"/>
    </location>
</feature>
<comment type="caution">
    <text evidence="2">The sequence shown here is derived from an EMBL/GenBank/DDBJ whole genome shotgun (WGS) entry which is preliminary data.</text>
</comment>
<dbReference type="RefSeq" id="WP_118048565.1">
    <property type="nucleotide sequence ID" value="NZ_CABJFK010000003.1"/>
</dbReference>
<dbReference type="EMBL" id="QSKF01000003">
    <property type="protein sequence ID" value="RHE40820.1"/>
    <property type="molecule type" value="Genomic_DNA"/>
</dbReference>
<accession>A0A414J8I7</accession>
<evidence type="ECO:0000259" key="1">
    <source>
        <dbReference type="Pfam" id="PF00148"/>
    </source>
</evidence>
<proteinExistence type="predicted"/>
<dbReference type="Pfam" id="PF00148">
    <property type="entry name" value="Oxidored_nitro"/>
    <property type="match status" value="1"/>
</dbReference>
<dbReference type="GO" id="GO:0016491">
    <property type="term" value="F:oxidoreductase activity"/>
    <property type="evidence" value="ECO:0007669"/>
    <property type="project" value="InterPro"/>
</dbReference>
<evidence type="ECO:0000313" key="2">
    <source>
        <dbReference type="EMBL" id="RHE40820.1"/>
    </source>
</evidence>
<dbReference type="AlphaFoldDB" id="A0A414J8I7"/>
<organism evidence="2 3">
    <name type="scientific">Blautia obeum</name>
    <dbReference type="NCBI Taxonomy" id="40520"/>
    <lineage>
        <taxon>Bacteria</taxon>
        <taxon>Bacillati</taxon>
        <taxon>Bacillota</taxon>
        <taxon>Clostridia</taxon>
        <taxon>Lachnospirales</taxon>
        <taxon>Lachnospiraceae</taxon>
        <taxon>Blautia</taxon>
    </lineage>
</organism>
<evidence type="ECO:0000313" key="3">
    <source>
        <dbReference type="Proteomes" id="UP000283745"/>
    </source>
</evidence>
<dbReference type="SUPFAM" id="SSF53807">
    <property type="entry name" value="Helical backbone' metal receptor"/>
    <property type="match status" value="1"/>
</dbReference>
<dbReference type="Proteomes" id="UP000283745">
    <property type="component" value="Unassembled WGS sequence"/>
</dbReference>
<dbReference type="InterPro" id="IPR000510">
    <property type="entry name" value="Nase/OxRdtase_comp1"/>
</dbReference>
<dbReference type="Gene3D" id="3.40.50.1980">
    <property type="entry name" value="Nitrogenase molybdenum iron protein domain"/>
    <property type="match status" value="1"/>
</dbReference>
<gene>
    <name evidence="2" type="ORF">DW740_04580</name>
</gene>
<name>A0A414J8I7_9FIRM</name>
<protein>
    <submittedName>
        <fullName evidence="2">Nitrogenase</fullName>
    </submittedName>
</protein>
<sequence>MLKRIGGEINPEGAVTTIGEAEFPVPFPLGLEFNSPVHGNWNIVHTGMLMPEAIQIYVCADNCMRGVVLTAAEMNAAGRFSFVIVEEENLLNGNLEDVTIEGVTDVLNKTEEKPKAVLLFTVCLHHFLGCDLDRVYEELENRFPEIVFVRCFMDPIMQKHGLTPDQKLRKALYDPVEKKSPDEKVVTLVGSDFALDETCDIKRLLRSGGYTLKELTACTNWEEYQELGSGKMLISCYPPAKYGAEMLAGRLQRTHLYLPGSFDYEEIKEEIRTFAETVKNSVGNAEKNDKGESSRNTESCMSSENIEAFFQREIVLCEDALKHAKSIIGNTPVALDYLYHPRPLGLAKLLLTHDFNVTTIYLDSISAEEKEAFDWLKTYCPNLELRATIHPKMRVIPRETEGKILAIGQKAAWFTGSKNFVNMVQGGGLWGFDGIRRTAEMMTEAFLEEKDTEDLVVRKGWGCESCI</sequence>
<reference evidence="2 3" key="1">
    <citation type="submission" date="2018-08" db="EMBL/GenBank/DDBJ databases">
        <title>A genome reference for cultivated species of the human gut microbiota.</title>
        <authorList>
            <person name="Zou Y."/>
            <person name="Xue W."/>
            <person name="Luo G."/>
        </authorList>
    </citation>
    <scope>NUCLEOTIDE SEQUENCE [LARGE SCALE GENOMIC DNA]</scope>
    <source>
        <strain evidence="2 3">AM28-23</strain>
    </source>
</reference>